<proteinExistence type="inferred from homology"/>
<comment type="caution">
    <text evidence="3">The sequence shown here is derived from an EMBL/GenBank/DDBJ whole genome shotgun (WGS) entry which is preliminary data.</text>
</comment>
<reference evidence="3 4" key="1">
    <citation type="journal article" date="2015" name="Genome Announc.">
        <title>Expanding the biotechnology potential of lactobacilli through comparative genomics of 213 strains and associated genera.</title>
        <authorList>
            <person name="Sun Z."/>
            <person name="Harris H.M."/>
            <person name="McCann A."/>
            <person name="Guo C."/>
            <person name="Argimon S."/>
            <person name="Zhang W."/>
            <person name="Yang X."/>
            <person name="Jeffery I.B."/>
            <person name="Cooney J.C."/>
            <person name="Kagawa T.F."/>
            <person name="Liu W."/>
            <person name="Song Y."/>
            <person name="Salvetti E."/>
            <person name="Wrobel A."/>
            <person name="Rasinkangas P."/>
            <person name="Parkhill J."/>
            <person name="Rea M.C."/>
            <person name="O'Sullivan O."/>
            <person name="Ritari J."/>
            <person name="Douillard F.P."/>
            <person name="Paul Ross R."/>
            <person name="Yang R."/>
            <person name="Briner A.E."/>
            <person name="Felis G.E."/>
            <person name="de Vos W.M."/>
            <person name="Barrangou R."/>
            <person name="Klaenhammer T.R."/>
            <person name="Caufield P.W."/>
            <person name="Cui Y."/>
            <person name="Zhang H."/>
            <person name="O'Toole P.W."/>
        </authorList>
    </citation>
    <scope>NUCLEOTIDE SEQUENCE [LARGE SCALE GENOMIC DNA]</scope>
    <source>
        <strain evidence="3 4">DSM 20001</strain>
    </source>
</reference>
<evidence type="ECO:0000313" key="4">
    <source>
        <dbReference type="Proteomes" id="UP000051181"/>
    </source>
</evidence>
<dbReference type="InterPro" id="IPR002637">
    <property type="entry name" value="RdgB/HAM1"/>
</dbReference>
<dbReference type="Gene3D" id="3.90.950.10">
    <property type="match status" value="1"/>
</dbReference>
<dbReference type="eggNOG" id="COG0127">
    <property type="taxonomic scope" value="Bacteria"/>
</dbReference>
<gene>
    <name evidence="3" type="ORF">FD22_GL000905</name>
</gene>
<dbReference type="Proteomes" id="UP000051181">
    <property type="component" value="Unassembled WGS sequence"/>
</dbReference>
<dbReference type="GO" id="GO:0005829">
    <property type="term" value="C:cytosol"/>
    <property type="evidence" value="ECO:0007669"/>
    <property type="project" value="TreeGrafter"/>
</dbReference>
<evidence type="ECO:0000256" key="1">
    <source>
        <dbReference type="ARBA" id="ARBA00008023"/>
    </source>
</evidence>
<dbReference type="AlphaFoldDB" id="A0A0R1FFS5"/>
<dbReference type="Pfam" id="PF01725">
    <property type="entry name" value="Ham1p_like"/>
    <property type="match status" value="1"/>
</dbReference>
<name>A0A0R1FFS5_9LACO</name>
<keyword evidence="2" id="KW-0378">Hydrolase</keyword>
<dbReference type="CDD" id="cd00515">
    <property type="entry name" value="HAM1"/>
    <property type="match status" value="1"/>
</dbReference>
<comment type="similarity">
    <text evidence="1">Belongs to the HAM1 NTPase family.</text>
</comment>
<protein>
    <submittedName>
        <fullName evidence="3">Xanthosine triphosphate pyrophosphatase</fullName>
    </submittedName>
</protein>
<evidence type="ECO:0000256" key="2">
    <source>
        <dbReference type="ARBA" id="ARBA00022801"/>
    </source>
</evidence>
<dbReference type="SUPFAM" id="SSF52972">
    <property type="entry name" value="ITPase-like"/>
    <property type="match status" value="1"/>
</dbReference>
<dbReference type="PATRIC" id="fig|913848.6.peg.935"/>
<dbReference type="GO" id="GO:0009143">
    <property type="term" value="P:nucleoside triphosphate catabolic process"/>
    <property type="evidence" value="ECO:0007669"/>
    <property type="project" value="InterPro"/>
</dbReference>
<dbReference type="EMBL" id="AZCN01000022">
    <property type="protein sequence ID" value="KRK17703.1"/>
    <property type="molecule type" value="Genomic_DNA"/>
</dbReference>
<organism evidence="3 4">
    <name type="scientific">Loigolactobacillus coryniformis subsp. coryniformis KCTC 3167 = DSM 20001</name>
    <dbReference type="NCBI Taxonomy" id="913848"/>
    <lineage>
        <taxon>Bacteria</taxon>
        <taxon>Bacillati</taxon>
        <taxon>Bacillota</taxon>
        <taxon>Bacilli</taxon>
        <taxon>Lactobacillales</taxon>
        <taxon>Lactobacillaceae</taxon>
        <taxon>Loigolactobacillus</taxon>
    </lineage>
</organism>
<dbReference type="RefSeq" id="WP_010010644.1">
    <property type="nucleotide sequence ID" value="NZ_AZCN01000022.1"/>
</dbReference>
<sequence length="191" mass="21250">MIEQPILLASHNQGKLAELRELFAQQQFSLRSYTTELPRLSFAPEGADYWQNAQHKADQVAQLTHLPVLGDDSGIELAAFPTEFGVYTARTLAQQPLPANKYLLARLQNVHDRQITVHSYLVLRVGTQILRAHGCLTAQVAVEEQGELSGGFDRLIYLPALGKTLAQLPAKAHAQYSHRGRAVADLVRQLY</sequence>
<evidence type="ECO:0000313" key="3">
    <source>
        <dbReference type="EMBL" id="KRK17703.1"/>
    </source>
</evidence>
<accession>A0A0R1FFS5</accession>
<dbReference type="PANTHER" id="PTHR11067:SF9">
    <property type="entry name" value="INOSINE TRIPHOSPHATE PYROPHOSPHATASE"/>
    <property type="match status" value="1"/>
</dbReference>
<dbReference type="InterPro" id="IPR029001">
    <property type="entry name" value="ITPase-like_fam"/>
</dbReference>
<dbReference type="GeneID" id="65917526"/>
<dbReference type="GO" id="GO:0047429">
    <property type="term" value="F:nucleoside triphosphate diphosphatase activity"/>
    <property type="evidence" value="ECO:0007669"/>
    <property type="project" value="InterPro"/>
</dbReference>
<dbReference type="PANTHER" id="PTHR11067">
    <property type="entry name" value="INOSINE TRIPHOSPHATE PYROPHOSPHATASE/HAM1 PROTEIN"/>
    <property type="match status" value="1"/>
</dbReference>